<comment type="caution">
    <text evidence="3">The sequence shown here is derived from an EMBL/GenBank/DDBJ whole genome shotgun (WGS) entry which is preliminary data.</text>
</comment>
<dbReference type="Pfam" id="PF00571">
    <property type="entry name" value="CBS"/>
    <property type="match status" value="1"/>
</dbReference>
<protein>
    <submittedName>
        <fullName evidence="3">CBS domain-containing protein</fullName>
    </submittedName>
</protein>
<dbReference type="PROSITE" id="PS51371">
    <property type="entry name" value="CBS"/>
    <property type="match status" value="1"/>
</dbReference>
<dbReference type="InterPro" id="IPR000644">
    <property type="entry name" value="CBS_dom"/>
</dbReference>
<feature type="domain" description="CBS" evidence="2">
    <location>
        <begin position="40"/>
        <end position="96"/>
    </location>
</feature>
<dbReference type="SUPFAM" id="SSF54631">
    <property type="entry name" value="CBS-domain pair"/>
    <property type="match status" value="1"/>
</dbReference>
<name>A0ABT8TEY5_9GAMM</name>
<evidence type="ECO:0000313" key="3">
    <source>
        <dbReference type="EMBL" id="MDO3380877.1"/>
    </source>
</evidence>
<dbReference type="Proteomes" id="UP001168380">
    <property type="component" value="Unassembled WGS sequence"/>
</dbReference>
<accession>A0ABT8TEY5</accession>
<dbReference type="EMBL" id="JAULRT010000032">
    <property type="protein sequence ID" value="MDO3380877.1"/>
    <property type="molecule type" value="Genomic_DNA"/>
</dbReference>
<keyword evidence="1" id="KW-0129">CBS domain</keyword>
<dbReference type="InterPro" id="IPR046342">
    <property type="entry name" value="CBS_dom_sf"/>
</dbReference>
<reference evidence="3" key="1">
    <citation type="submission" date="2023-07" db="EMBL/GenBank/DDBJ databases">
        <title>Gilvimarinus algae sp. nov., isolated from the surface of Kelp.</title>
        <authorList>
            <person name="Sun Y.Y."/>
            <person name="Gong Y."/>
            <person name="Du Z.J."/>
        </authorList>
    </citation>
    <scope>NUCLEOTIDE SEQUENCE</scope>
    <source>
        <strain evidence="3">SDUM040014</strain>
    </source>
</reference>
<dbReference type="Gene3D" id="3.10.580.10">
    <property type="entry name" value="CBS-domain"/>
    <property type="match status" value="1"/>
</dbReference>
<keyword evidence="4" id="KW-1185">Reference proteome</keyword>
<evidence type="ECO:0000313" key="4">
    <source>
        <dbReference type="Proteomes" id="UP001168380"/>
    </source>
</evidence>
<evidence type="ECO:0000256" key="1">
    <source>
        <dbReference type="PROSITE-ProRule" id="PRU00703"/>
    </source>
</evidence>
<sequence length="192" mass="21091">MKPVPSIPVCRLNHNLALSHIETPDITLSSPAEKVFLDFDIRQPMVLDQGVSVDDAAYLMRITHARITLVVGRNQQLLGVVSLRDIESVKVLATASAMGVARADLSVKDIMTPTVRLQGITREVLARAKVADVVEVLEFEGQHYLLVLDAKDQICGMISADEVAHRLGRHLDIEPVAHSFNEVFSALKVSNH</sequence>
<dbReference type="RefSeq" id="WP_302711000.1">
    <property type="nucleotide sequence ID" value="NZ_JAULRT010000032.1"/>
</dbReference>
<proteinExistence type="predicted"/>
<evidence type="ECO:0000259" key="2">
    <source>
        <dbReference type="PROSITE" id="PS51371"/>
    </source>
</evidence>
<gene>
    <name evidence="3" type="ORF">QWI16_01745</name>
</gene>
<organism evidence="3 4">
    <name type="scientific">Gilvimarinus algae</name>
    <dbReference type="NCBI Taxonomy" id="3058037"/>
    <lineage>
        <taxon>Bacteria</taxon>
        <taxon>Pseudomonadati</taxon>
        <taxon>Pseudomonadota</taxon>
        <taxon>Gammaproteobacteria</taxon>
        <taxon>Cellvibrionales</taxon>
        <taxon>Cellvibrionaceae</taxon>
        <taxon>Gilvimarinus</taxon>
    </lineage>
</organism>